<dbReference type="InterPro" id="IPR015797">
    <property type="entry name" value="NUDIX_hydrolase-like_dom_sf"/>
</dbReference>
<name>A0A6B1DT72_9CHLR</name>
<gene>
    <name evidence="3" type="ORF">F4Y08_06020</name>
</gene>
<dbReference type="PANTHER" id="PTHR21340">
    <property type="entry name" value="DIADENOSINE 5,5-P1,P4-TETRAPHOSPHATE PYROPHOSPHOHYDROLASE MUTT"/>
    <property type="match status" value="1"/>
</dbReference>
<evidence type="ECO:0000256" key="1">
    <source>
        <dbReference type="ARBA" id="ARBA00022801"/>
    </source>
</evidence>
<dbReference type="PROSITE" id="PS51462">
    <property type="entry name" value="NUDIX"/>
    <property type="match status" value="1"/>
</dbReference>
<accession>A0A6B1DT72</accession>
<comment type="caution">
    <text evidence="3">The sequence shown here is derived from an EMBL/GenBank/DDBJ whole genome shotgun (WGS) entry which is preliminary data.</text>
</comment>
<dbReference type="InterPro" id="IPR051325">
    <property type="entry name" value="Nudix_hydrolase_domain"/>
</dbReference>
<dbReference type="Gene3D" id="3.90.79.10">
    <property type="entry name" value="Nucleoside Triphosphate Pyrophosphohydrolase"/>
    <property type="match status" value="1"/>
</dbReference>
<organism evidence="3">
    <name type="scientific">Caldilineaceae bacterium SB0662_bin_9</name>
    <dbReference type="NCBI Taxonomy" id="2605258"/>
    <lineage>
        <taxon>Bacteria</taxon>
        <taxon>Bacillati</taxon>
        <taxon>Chloroflexota</taxon>
        <taxon>Caldilineae</taxon>
        <taxon>Caldilineales</taxon>
        <taxon>Caldilineaceae</taxon>
    </lineage>
</organism>
<proteinExistence type="predicted"/>
<dbReference type="EMBL" id="VXPY01000037">
    <property type="protein sequence ID" value="MYD89883.1"/>
    <property type="molecule type" value="Genomic_DNA"/>
</dbReference>
<dbReference type="InterPro" id="IPR000086">
    <property type="entry name" value="NUDIX_hydrolase_dom"/>
</dbReference>
<dbReference type="Pfam" id="PF00293">
    <property type="entry name" value="NUDIX"/>
    <property type="match status" value="1"/>
</dbReference>
<dbReference type="PANTHER" id="PTHR21340:SF0">
    <property type="entry name" value="BIS(5'-NUCLEOSYL)-TETRAPHOSPHATASE [ASYMMETRICAL]"/>
    <property type="match status" value="1"/>
</dbReference>
<reference evidence="3" key="1">
    <citation type="submission" date="2019-09" db="EMBL/GenBank/DDBJ databases">
        <title>Characterisation of the sponge microbiome using genome-centric metagenomics.</title>
        <authorList>
            <person name="Engelberts J.P."/>
            <person name="Robbins S.J."/>
            <person name="De Goeij J.M."/>
            <person name="Aranda M."/>
            <person name="Bell S.C."/>
            <person name="Webster N.S."/>
        </authorList>
    </citation>
    <scope>NUCLEOTIDE SEQUENCE</scope>
    <source>
        <strain evidence="3">SB0662_bin_9</strain>
    </source>
</reference>
<dbReference type="AlphaFoldDB" id="A0A6B1DT72"/>
<dbReference type="GO" id="GO:0006167">
    <property type="term" value="P:AMP biosynthetic process"/>
    <property type="evidence" value="ECO:0007669"/>
    <property type="project" value="TreeGrafter"/>
</dbReference>
<sequence>MDQVVLLDRPSRQEIRLPKGHVEPGEEPEVAARRETAEETGFADLRLLAGLGVQTVKFEYLNKRVRRTEHWFLYQLGSAVRQGRPPEDERQFRTMWRPWALARDLLTFEAERRILAEAILVWRKLQARA</sequence>
<protein>
    <submittedName>
        <fullName evidence="3">NUDIX domain-containing protein</fullName>
    </submittedName>
</protein>
<evidence type="ECO:0000313" key="3">
    <source>
        <dbReference type="EMBL" id="MYD89883.1"/>
    </source>
</evidence>
<dbReference type="GO" id="GO:0006754">
    <property type="term" value="P:ATP biosynthetic process"/>
    <property type="evidence" value="ECO:0007669"/>
    <property type="project" value="TreeGrafter"/>
</dbReference>
<evidence type="ECO:0000259" key="2">
    <source>
        <dbReference type="PROSITE" id="PS51462"/>
    </source>
</evidence>
<dbReference type="InterPro" id="IPR020084">
    <property type="entry name" value="NUDIX_hydrolase_CS"/>
</dbReference>
<dbReference type="PROSITE" id="PS00893">
    <property type="entry name" value="NUDIX_BOX"/>
    <property type="match status" value="1"/>
</dbReference>
<feature type="domain" description="Nudix hydrolase" evidence="2">
    <location>
        <begin position="1"/>
        <end position="120"/>
    </location>
</feature>
<dbReference type="SUPFAM" id="SSF55811">
    <property type="entry name" value="Nudix"/>
    <property type="match status" value="1"/>
</dbReference>
<keyword evidence="1" id="KW-0378">Hydrolase</keyword>
<dbReference type="GO" id="GO:0004081">
    <property type="term" value="F:bis(5'-nucleosyl)-tetraphosphatase (asymmetrical) activity"/>
    <property type="evidence" value="ECO:0007669"/>
    <property type="project" value="TreeGrafter"/>
</dbReference>